<reference evidence="3 4" key="1">
    <citation type="submission" date="2019-03" db="EMBL/GenBank/DDBJ databases">
        <title>Genomic Encyclopedia of Type Strains, Phase IV (KMG-IV): sequencing the most valuable type-strain genomes for metagenomic binning, comparative biology and taxonomic classification.</title>
        <authorList>
            <person name="Goeker M."/>
        </authorList>
    </citation>
    <scope>NUCLEOTIDE SEQUENCE [LARGE SCALE GENOMIC DNA]</scope>
    <source>
        <strain evidence="3 4">DSM 100059</strain>
    </source>
</reference>
<sequence length="111" mass="12553">MNQFLIIVRGSDHSTVSPEAMQKRMAAFGGWVEKVLNGRYVSGAPLEDFDARLLKNKKEVLTDGPFMDSKEMISGYMVINAENIDEAVALTKECPLVEEFQLEVRRLKPMM</sequence>
<dbReference type="RefSeq" id="WP_133998230.1">
    <property type="nucleotide sequence ID" value="NZ_SODV01000002.1"/>
</dbReference>
<evidence type="ECO:0000313" key="4">
    <source>
        <dbReference type="Proteomes" id="UP000294498"/>
    </source>
</evidence>
<dbReference type="AlphaFoldDB" id="A0A4R8DGW8"/>
<dbReference type="Gene3D" id="3.30.70.1060">
    <property type="entry name" value="Dimeric alpha+beta barrel"/>
    <property type="match status" value="1"/>
</dbReference>
<feature type="domain" description="YCII-related" evidence="2">
    <location>
        <begin position="14"/>
        <end position="110"/>
    </location>
</feature>
<gene>
    <name evidence="3" type="ORF">EDB95_4759</name>
</gene>
<dbReference type="InterPro" id="IPR005545">
    <property type="entry name" value="YCII"/>
</dbReference>
<dbReference type="Pfam" id="PF03795">
    <property type="entry name" value="YCII"/>
    <property type="match status" value="1"/>
</dbReference>
<evidence type="ECO:0000313" key="3">
    <source>
        <dbReference type="EMBL" id="TDW96923.1"/>
    </source>
</evidence>
<dbReference type="PANTHER" id="PTHR35174">
    <property type="entry name" value="BLL7171 PROTEIN-RELATED"/>
    <property type="match status" value="1"/>
</dbReference>
<name>A0A4R8DGW8_9BACT</name>
<accession>A0A4R8DGW8</accession>
<dbReference type="Proteomes" id="UP000294498">
    <property type="component" value="Unassembled WGS sequence"/>
</dbReference>
<comment type="similarity">
    <text evidence="1">Belongs to the YciI family.</text>
</comment>
<evidence type="ECO:0000259" key="2">
    <source>
        <dbReference type="Pfam" id="PF03795"/>
    </source>
</evidence>
<comment type="caution">
    <text evidence="3">The sequence shown here is derived from an EMBL/GenBank/DDBJ whole genome shotgun (WGS) entry which is preliminary data.</text>
</comment>
<protein>
    <recommendedName>
        <fullName evidence="2">YCII-related domain-containing protein</fullName>
    </recommendedName>
</protein>
<dbReference type="OrthoDB" id="7782105at2"/>
<evidence type="ECO:0000256" key="1">
    <source>
        <dbReference type="ARBA" id="ARBA00007689"/>
    </source>
</evidence>
<organism evidence="3 4">
    <name type="scientific">Dinghuibacter silviterrae</name>
    <dbReference type="NCBI Taxonomy" id="1539049"/>
    <lineage>
        <taxon>Bacteria</taxon>
        <taxon>Pseudomonadati</taxon>
        <taxon>Bacteroidota</taxon>
        <taxon>Chitinophagia</taxon>
        <taxon>Chitinophagales</taxon>
        <taxon>Chitinophagaceae</taxon>
        <taxon>Dinghuibacter</taxon>
    </lineage>
</organism>
<dbReference type="InterPro" id="IPR011008">
    <property type="entry name" value="Dimeric_a/b-barrel"/>
</dbReference>
<dbReference type="SUPFAM" id="SSF54909">
    <property type="entry name" value="Dimeric alpha+beta barrel"/>
    <property type="match status" value="1"/>
</dbReference>
<dbReference type="EMBL" id="SODV01000002">
    <property type="protein sequence ID" value="TDW96923.1"/>
    <property type="molecule type" value="Genomic_DNA"/>
</dbReference>
<proteinExistence type="inferred from homology"/>
<keyword evidence="4" id="KW-1185">Reference proteome</keyword>